<dbReference type="InterPro" id="IPR013078">
    <property type="entry name" value="His_Pase_superF_clade-1"/>
</dbReference>
<reference evidence="2 3" key="1">
    <citation type="journal article" date="2016" name="Mol. Biol. Evol.">
        <title>Comparative Genomics of Early-Diverging Mushroom-Forming Fungi Provides Insights into the Origins of Lignocellulose Decay Capabilities.</title>
        <authorList>
            <person name="Nagy L.G."/>
            <person name="Riley R."/>
            <person name="Tritt A."/>
            <person name="Adam C."/>
            <person name="Daum C."/>
            <person name="Floudas D."/>
            <person name="Sun H."/>
            <person name="Yadav J.S."/>
            <person name="Pangilinan J."/>
            <person name="Larsson K.H."/>
            <person name="Matsuura K."/>
            <person name="Barry K."/>
            <person name="Labutti K."/>
            <person name="Kuo R."/>
            <person name="Ohm R.A."/>
            <person name="Bhattacharya S.S."/>
            <person name="Shirouzu T."/>
            <person name="Yoshinaga Y."/>
            <person name="Martin F.M."/>
            <person name="Grigoriev I.V."/>
            <person name="Hibbett D.S."/>
        </authorList>
    </citation>
    <scope>NUCLEOTIDE SEQUENCE [LARGE SCALE GENOMIC DNA]</scope>
    <source>
        <strain evidence="2 3">CBS 109695</strain>
    </source>
</reference>
<organism evidence="2 3">
    <name type="scientific">Athelia psychrophila</name>
    <dbReference type="NCBI Taxonomy" id="1759441"/>
    <lineage>
        <taxon>Eukaryota</taxon>
        <taxon>Fungi</taxon>
        <taxon>Dikarya</taxon>
        <taxon>Basidiomycota</taxon>
        <taxon>Agaricomycotina</taxon>
        <taxon>Agaricomycetes</taxon>
        <taxon>Agaricomycetidae</taxon>
        <taxon>Atheliales</taxon>
        <taxon>Atheliaceae</taxon>
        <taxon>Athelia</taxon>
    </lineage>
</organism>
<dbReference type="PANTHER" id="PTHR16469:SF51">
    <property type="entry name" value="TRANSCRIPTION FACTOR TAU 55 KDA SUBUNIT"/>
    <property type="match status" value="1"/>
</dbReference>
<feature type="compositionally biased region" description="Basic and acidic residues" evidence="1">
    <location>
        <begin position="262"/>
        <end position="276"/>
    </location>
</feature>
<protein>
    <submittedName>
        <fullName evidence="2">Phosphoglycerate mutase-like protein</fullName>
    </submittedName>
</protein>
<dbReference type="SUPFAM" id="SSF53254">
    <property type="entry name" value="Phosphoglycerate mutase-like"/>
    <property type="match status" value="1"/>
</dbReference>
<dbReference type="InterPro" id="IPR051710">
    <property type="entry name" value="Phosphatase_SH3-domain"/>
</dbReference>
<keyword evidence="3" id="KW-1185">Reference proteome</keyword>
<sequence>MIENIVLTRHGHRRAWTEDGGDQFITGILKDDALTSIGEVQAIELASYLANLPVLKRPTAIFCSPYYRCLQTADPVSRSLNLPIYVEHGLAEWRSTLLRSPLHQTLLSASNLQEWFPNIDSSWTSVWQPSRNGENVELLHQRMMGFADVFLPQVEARLLPAQHARILLVSHAAPIIGLVRHLVNDRQLSIRPGCCSLTELMPKPDGEWAVEVLTGGAHLSEASRVDWHQWGFENHGADYGKNHPLISEIEMDPEAGSQLYKGDADMQEQKNKRDEL</sequence>
<evidence type="ECO:0000313" key="2">
    <source>
        <dbReference type="EMBL" id="KZP31296.1"/>
    </source>
</evidence>
<dbReference type="Proteomes" id="UP000076532">
    <property type="component" value="Unassembled WGS sequence"/>
</dbReference>
<dbReference type="Gene3D" id="3.40.50.1240">
    <property type="entry name" value="Phosphoglycerate mutase-like"/>
    <property type="match status" value="1"/>
</dbReference>
<dbReference type="CDD" id="cd07067">
    <property type="entry name" value="HP_PGM_like"/>
    <property type="match status" value="1"/>
</dbReference>
<dbReference type="STRING" id="436010.A0A166U469"/>
<dbReference type="EMBL" id="KV417490">
    <property type="protein sequence ID" value="KZP31296.1"/>
    <property type="molecule type" value="Genomic_DNA"/>
</dbReference>
<feature type="region of interest" description="Disordered" evidence="1">
    <location>
        <begin position="256"/>
        <end position="276"/>
    </location>
</feature>
<name>A0A166U469_9AGAM</name>
<evidence type="ECO:0000313" key="3">
    <source>
        <dbReference type="Proteomes" id="UP000076532"/>
    </source>
</evidence>
<dbReference type="OrthoDB" id="414418at2759"/>
<dbReference type="Pfam" id="PF00300">
    <property type="entry name" value="His_Phos_1"/>
    <property type="match status" value="1"/>
</dbReference>
<dbReference type="InterPro" id="IPR029033">
    <property type="entry name" value="His_PPase_superfam"/>
</dbReference>
<evidence type="ECO:0000256" key="1">
    <source>
        <dbReference type="SAM" id="MobiDB-lite"/>
    </source>
</evidence>
<accession>A0A166U469</accession>
<dbReference type="PANTHER" id="PTHR16469">
    <property type="entry name" value="UBIQUITIN-ASSOCIATED AND SH3 DOMAIN-CONTAINING BA-RELATED"/>
    <property type="match status" value="1"/>
</dbReference>
<gene>
    <name evidence="2" type="ORF">FIBSPDRAFT_1037746</name>
</gene>
<dbReference type="AlphaFoldDB" id="A0A166U469"/>
<dbReference type="SMART" id="SM00855">
    <property type="entry name" value="PGAM"/>
    <property type="match status" value="1"/>
</dbReference>
<proteinExistence type="predicted"/>